<dbReference type="InterPro" id="IPR036388">
    <property type="entry name" value="WH-like_DNA-bd_sf"/>
</dbReference>
<dbReference type="PROSITE" id="PS01332">
    <property type="entry name" value="HTH_RRF2_1"/>
    <property type="match status" value="1"/>
</dbReference>
<organism evidence="2 3">
    <name type="scientific">Pyxidicoccus fallax</name>
    <dbReference type="NCBI Taxonomy" id="394095"/>
    <lineage>
        <taxon>Bacteria</taxon>
        <taxon>Pseudomonadati</taxon>
        <taxon>Myxococcota</taxon>
        <taxon>Myxococcia</taxon>
        <taxon>Myxococcales</taxon>
        <taxon>Cystobacterineae</taxon>
        <taxon>Myxococcaceae</taxon>
        <taxon>Pyxidicoccus</taxon>
    </lineage>
</organism>
<dbReference type="InterPro" id="IPR030489">
    <property type="entry name" value="TR_Rrf2-type_CS"/>
</dbReference>
<evidence type="ECO:0000313" key="3">
    <source>
        <dbReference type="Proteomes" id="UP000518300"/>
    </source>
</evidence>
<reference evidence="2 3" key="1">
    <citation type="submission" date="2020-04" db="EMBL/GenBank/DDBJ databases">
        <title>Draft genome of Pyxidicoccus fallax type strain.</title>
        <authorList>
            <person name="Whitworth D.E."/>
        </authorList>
    </citation>
    <scope>NUCLEOTIDE SEQUENCE [LARGE SCALE GENOMIC DNA]</scope>
    <source>
        <strain evidence="2 3">DSM 14698</strain>
    </source>
</reference>
<dbReference type="Pfam" id="PF02082">
    <property type="entry name" value="Rrf2"/>
    <property type="match status" value="1"/>
</dbReference>
<dbReference type="GO" id="GO:0003677">
    <property type="term" value="F:DNA binding"/>
    <property type="evidence" value="ECO:0007669"/>
    <property type="project" value="UniProtKB-KW"/>
</dbReference>
<dbReference type="RefSeq" id="WP_169344566.1">
    <property type="nucleotide sequence ID" value="NZ_JABBJJ010000035.1"/>
</dbReference>
<keyword evidence="1" id="KW-0238">DNA-binding</keyword>
<dbReference type="InterPro" id="IPR036390">
    <property type="entry name" value="WH_DNA-bd_sf"/>
</dbReference>
<dbReference type="PANTHER" id="PTHR33221:SF5">
    <property type="entry name" value="HTH-TYPE TRANSCRIPTIONAL REGULATOR ISCR"/>
    <property type="match status" value="1"/>
</dbReference>
<protein>
    <submittedName>
        <fullName evidence="2">Rrf2 family transcriptional regulator</fullName>
    </submittedName>
</protein>
<dbReference type="Gene3D" id="1.10.10.10">
    <property type="entry name" value="Winged helix-like DNA-binding domain superfamily/Winged helix DNA-binding domain"/>
    <property type="match status" value="1"/>
</dbReference>
<dbReference type="Proteomes" id="UP000518300">
    <property type="component" value="Unassembled WGS sequence"/>
</dbReference>
<comment type="caution">
    <text evidence="2">The sequence shown here is derived from an EMBL/GenBank/DDBJ whole genome shotgun (WGS) entry which is preliminary data.</text>
</comment>
<dbReference type="AlphaFoldDB" id="A0A848LEK0"/>
<dbReference type="PANTHER" id="PTHR33221">
    <property type="entry name" value="WINGED HELIX-TURN-HELIX TRANSCRIPTIONAL REGULATOR, RRF2 FAMILY"/>
    <property type="match status" value="1"/>
</dbReference>
<sequence length="148" mass="16482">MKLSQKTKYALRALQVLAREREPVRIATLAEREDIPRKFLEHILLELNNHGILSSRRGRGGGYQLRKQPEDVCLGDVVRLFDGPLAPTSCSSERAFRACDDCKDPDGCALRGVMREVRDATARILDNLSLADLNQRADAVARLTPGGR</sequence>
<name>A0A848LEK0_9BACT</name>
<gene>
    <name evidence="2" type="ORF">HG543_10460</name>
</gene>
<dbReference type="GO" id="GO:0003700">
    <property type="term" value="F:DNA-binding transcription factor activity"/>
    <property type="evidence" value="ECO:0007669"/>
    <property type="project" value="TreeGrafter"/>
</dbReference>
<dbReference type="GO" id="GO:0005829">
    <property type="term" value="C:cytosol"/>
    <property type="evidence" value="ECO:0007669"/>
    <property type="project" value="TreeGrafter"/>
</dbReference>
<dbReference type="EMBL" id="JABBJJ010000035">
    <property type="protein sequence ID" value="NMO15273.1"/>
    <property type="molecule type" value="Genomic_DNA"/>
</dbReference>
<evidence type="ECO:0000256" key="1">
    <source>
        <dbReference type="ARBA" id="ARBA00023125"/>
    </source>
</evidence>
<evidence type="ECO:0000313" key="2">
    <source>
        <dbReference type="EMBL" id="NMO15273.1"/>
    </source>
</evidence>
<accession>A0A848LEK0</accession>
<keyword evidence="3" id="KW-1185">Reference proteome</keyword>
<dbReference type="NCBIfam" id="TIGR00738">
    <property type="entry name" value="rrf2_super"/>
    <property type="match status" value="1"/>
</dbReference>
<dbReference type="SUPFAM" id="SSF46785">
    <property type="entry name" value="Winged helix' DNA-binding domain"/>
    <property type="match status" value="1"/>
</dbReference>
<dbReference type="PROSITE" id="PS51197">
    <property type="entry name" value="HTH_RRF2_2"/>
    <property type="match status" value="1"/>
</dbReference>
<proteinExistence type="predicted"/>
<dbReference type="InterPro" id="IPR000944">
    <property type="entry name" value="Tscrpt_reg_Rrf2"/>
</dbReference>